<protein>
    <submittedName>
        <fullName evidence="1">Dna repair protein rad51-like protein 3-like protein isoform x2</fullName>
    </submittedName>
</protein>
<organism evidence="1">
    <name type="scientific">Triatoma infestans</name>
    <name type="common">Assassin bug</name>
    <dbReference type="NCBI Taxonomy" id="30076"/>
    <lineage>
        <taxon>Eukaryota</taxon>
        <taxon>Metazoa</taxon>
        <taxon>Ecdysozoa</taxon>
        <taxon>Arthropoda</taxon>
        <taxon>Hexapoda</taxon>
        <taxon>Insecta</taxon>
        <taxon>Pterygota</taxon>
        <taxon>Neoptera</taxon>
        <taxon>Paraneoptera</taxon>
        <taxon>Hemiptera</taxon>
        <taxon>Heteroptera</taxon>
        <taxon>Panheteroptera</taxon>
        <taxon>Cimicomorpha</taxon>
        <taxon>Reduviidae</taxon>
        <taxon>Triatominae</taxon>
        <taxon>Triatoma</taxon>
    </lineage>
</organism>
<reference evidence="1" key="2">
    <citation type="journal article" date="2017" name="J. Med. Entomol.">
        <title>Transcriptome Analysis of the Triatoma infestans (Hemiptera: Reduviidae) Integument.</title>
        <authorList>
            <person name="Calderon-Fernandez G.M."/>
            <person name="Moriconi D.E."/>
            <person name="Dulbecco A.B."/>
            <person name="Juarez M.P."/>
        </authorList>
    </citation>
    <scope>NUCLEOTIDE SEQUENCE</scope>
    <source>
        <strain evidence="1">Int1</strain>
        <tissue evidence="1">Integument</tissue>
    </source>
</reference>
<name>A0A161M421_TRIIF</name>
<proteinExistence type="predicted"/>
<accession>A0A161M421</accession>
<reference evidence="1" key="1">
    <citation type="submission" date="2016-04" db="EMBL/GenBank/DDBJ databases">
        <authorList>
            <person name="Calderon-Fernandez G.M.Sr."/>
        </authorList>
    </citation>
    <scope>NUCLEOTIDE SEQUENCE</scope>
    <source>
        <strain evidence="1">Int1</strain>
        <tissue evidence="1">Integument</tissue>
    </source>
</reference>
<sequence>MGESISHRIPQTLLLGSYNNMFSAVLTKSPYLAETIAHFNVSLILINDSSYYYLY</sequence>
<dbReference type="AlphaFoldDB" id="A0A161M421"/>
<dbReference type="EMBL" id="GEMB01005249">
    <property type="protein sequence ID" value="JAR98066.1"/>
    <property type="molecule type" value="Transcribed_RNA"/>
</dbReference>
<evidence type="ECO:0000313" key="1">
    <source>
        <dbReference type="EMBL" id="JAR98066.1"/>
    </source>
</evidence>